<dbReference type="GO" id="GO:0004342">
    <property type="term" value="F:glucosamine-6-phosphate deaminase activity"/>
    <property type="evidence" value="ECO:0007669"/>
    <property type="project" value="InterPro"/>
</dbReference>
<dbReference type="GO" id="GO:0006043">
    <property type="term" value="P:glucosamine catabolic process"/>
    <property type="evidence" value="ECO:0007669"/>
    <property type="project" value="TreeGrafter"/>
</dbReference>
<dbReference type="Gene3D" id="3.40.50.1360">
    <property type="match status" value="1"/>
</dbReference>
<protein>
    <submittedName>
        <fullName evidence="2">Glucosamine-6-phosphate deaminase</fullName>
    </submittedName>
</protein>
<dbReference type="EMBL" id="PRDK01000006">
    <property type="protein sequence ID" value="MBE8714216.1"/>
    <property type="molecule type" value="Genomic_DNA"/>
</dbReference>
<dbReference type="GO" id="GO:0005975">
    <property type="term" value="P:carbohydrate metabolic process"/>
    <property type="evidence" value="ECO:0007669"/>
    <property type="project" value="InterPro"/>
</dbReference>
<evidence type="ECO:0000313" key="2">
    <source>
        <dbReference type="EMBL" id="MBE8714216.1"/>
    </source>
</evidence>
<dbReference type="RefSeq" id="WP_196936533.1">
    <property type="nucleotide sequence ID" value="NZ_MU158698.1"/>
</dbReference>
<dbReference type="SUPFAM" id="SSF100950">
    <property type="entry name" value="NagB/RpiA/CoA transferase-like"/>
    <property type="match status" value="1"/>
</dbReference>
<dbReference type="InterPro" id="IPR006148">
    <property type="entry name" value="Glc/Gal-6P_isomerase"/>
</dbReference>
<feature type="domain" description="Glucosamine/galactosamine-6-phosphate isomerase" evidence="1">
    <location>
        <begin position="13"/>
        <end position="233"/>
    </location>
</feature>
<dbReference type="GO" id="GO:0005737">
    <property type="term" value="C:cytoplasm"/>
    <property type="evidence" value="ECO:0007669"/>
    <property type="project" value="TreeGrafter"/>
</dbReference>
<dbReference type="GO" id="GO:0006046">
    <property type="term" value="P:N-acetylglucosamine catabolic process"/>
    <property type="evidence" value="ECO:0007669"/>
    <property type="project" value="TreeGrafter"/>
</dbReference>
<proteinExistence type="predicted"/>
<dbReference type="CDD" id="cd01399">
    <property type="entry name" value="GlcN6P_deaminase"/>
    <property type="match status" value="1"/>
</dbReference>
<dbReference type="GO" id="GO:0019262">
    <property type="term" value="P:N-acetylneuraminate catabolic process"/>
    <property type="evidence" value="ECO:0007669"/>
    <property type="project" value="TreeGrafter"/>
</dbReference>
<dbReference type="InterPro" id="IPR037171">
    <property type="entry name" value="NagB/RpiA_transferase-like"/>
</dbReference>
<organism evidence="2 3">
    <name type="scientific">Sphingobacterium hungaricum</name>
    <dbReference type="NCBI Taxonomy" id="2082723"/>
    <lineage>
        <taxon>Bacteria</taxon>
        <taxon>Pseudomonadati</taxon>
        <taxon>Bacteroidota</taxon>
        <taxon>Sphingobacteriia</taxon>
        <taxon>Sphingobacteriales</taxon>
        <taxon>Sphingobacteriaceae</taxon>
        <taxon>Sphingobacterium</taxon>
    </lineage>
</organism>
<evidence type="ECO:0000313" key="3">
    <source>
        <dbReference type="Proteomes" id="UP000616201"/>
    </source>
</evidence>
<name>A0A928UZH3_9SPHI</name>
<keyword evidence="3" id="KW-1185">Reference proteome</keyword>
<dbReference type="PANTHER" id="PTHR11280:SF6">
    <property type="entry name" value="GLUCOSAMINE-6-PHOSPHATE ISOMERASE NAGB"/>
    <property type="match status" value="1"/>
</dbReference>
<accession>A0A928UZH3</accession>
<comment type="caution">
    <text evidence="2">The sequence shown here is derived from an EMBL/GenBank/DDBJ whole genome shotgun (WGS) entry which is preliminary data.</text>
</comment>
<dbReference type="Proteomes" id="UP000616201">
    <property type="component" value="Unassembled WGS sequence"/>
</dbReference>
<dbReference type="InterPro" id="IPR004547">
    <property type="entry name" value="Glucosamine6P_isomerase"/>
</dbReference>
<evidence type="ECO:0000259" key="1">
    <source>
        <dbReference type="Pfam" id="PF01182"/>
    </source>
</evidence>
<dbReference type="PANTHER" id="PTHR11280">
    <property type="entry name" value="GLUCOSAMINE-6-PHOSPHATE ISOMERASE"/>
    <property type="match status" value="1"/>
</dbReference>
<dbReference type="AlphaFoldDB" id="A0A928UZH3"/>
<sequence length="247" mass="27633">MSELDNQIHVFSSAKEAGEAAGKAVEQHLVHLQQEKKSIRMIFAAAPSQQYLLAYLANSKRIKWEEITAFNMDEYVGLQKDASQLFSKFLDDHLFSKVNLQQVHTIGTQDAIDEEIVRYAALINEDIIDVVCLGIGENGHLAFNDPPVADFEDSETVKLVELDLVCRQQQVNDKCFAEIADVPKTALTLSIPALLRGEALFCVVVGKHKAEAVNQAIYGPIDSQWPATILRKHDHCQYYFDTLAFPS</sequence>
<gene>
    <name evidence="2" type="ORF">C4F49_11025</name>
</gene>
<dbReference type="Pfam" id="PF01182">
    <property type="entry name" value="Glucosamine_iso"/>
    <property type="match status" value="1"/>
</dbReference>
<dbReference type="GO" id="GO:0042802">
    <property type="term" value="F:identical protein binding"/>
    <property type="evidence" value="ECO:0007669"/>
    <property type="project" value="TreeGrafter"/>
</dbReference>
<reference evidence="2" key="1">
    <citation type="submission" date="2018-02" db="EMBL/GenBank/DDBJ databases">
        <authorList>
            <person name="Vasarhelyi B.M."/>
            <person name="Deshmukh S."/>
            <person name="Balint B."/>
            <person name="Kukolya J."/>
        </authorList>
    </citation>
    <scope>NUCLEOTIDE SEQUENCE</scope>
    <source>
        <strain evidence="2">KB22</strain>
    </source>
</reference>